<dbReference type="GO" id="GO:0015658">
    <property type="term" value="F:branched-chain amino acid transmembrane transporter activity"/>
    <property type="evidence" value="ECO:0007669"/>
    <property type="project" value="TreeGrafter"/>
</dbReference>
<dbReference type="AlphaFoldDB" id="A0AAE3YKK0"/>
<keyword evidence="5" id="KW-0029">Amino-acid transport</keyword>
<protein>
    <submittedName>
        <fullName evidence="7">Urea transport system ATP-binding protein</fullName>
    </submittedName>
</protein>
<evidence type="ECO:0000256" key="5">
    <source>
        <dbReference type="ARBA" id="ARBA00022970"/>
    </source>
</evidence>
<dbReference type="RefSeq" id="WP_310363437.1">
    <property type="nucleotide sequence ID" value="NZ_JAVDYB010000001.1"/>
</dbReference>
<dbReference type="Pfam" id="PF00005">
    <property type="entry name" value="ABC_tran"/>
    <property type="match status" value="1"/>
</dbReference>
<dbReference type="GO" id="GO:0016887">
    <property type="term" value="F:ATP hydrolysis activity"/>
    <property type="evidence" value="ECO:0007669"/>
    <property type="project" value="InterPro"/>
</dbReference>
<dbReference type="EMBL" id="JAVDYB010000001">
    <property type="protein sequence ID" value="MDR7274119.1"/>
    <property type="molecule type" value="Genomic_DNA"/>
</dbReference>
<dbReference type="SUPFAM" id="SSF52540">
    <property type="entry name" value="P-loop containing nucleoside triphosphate hydrolases"/>
    <property type="match status" value="1"/>
</dbReference>
<dbReference type="NCBIfam" id="TIGR03410">
    <property type="entry name" value="urea_trans_UrtE"/>
    <property type="match status" value="1"/>
</dbReference>
<dbReference type="SMART" id="SM00382">
    <property type="entry name" value="AAA"/>
    <property type="match status" value="1"/>
</dbReference>
<dbReference type="GO" id="GO:0015807">
    <property type="term" value="P:L-amino acid transport"/>
    <property type="evidence" value="ECO:0007669"/>
    <property type="project" value="TreeGrafter"/>
</dbReference>
<dbReference type="GO" id="GO:0005524">
    <property type="term" value="F:ATP binding"/>
    <property type="evidence" value="ECO:0007669"/>
    <property type="project" value="UniProtKB-KW"/>
</dbReference>
<organism evidence="7 8">
    <name type="scientific">Catenuloplanes atrovinosus</name>
    <dbReference type="NCBI Taxonomy" id="137266"/>
    <lineage>
        <taxon>Bacteria</taxon>
        <taxon>Bacillati</taxon>
        <taxon>Actinomycetota</taxon>
        <taxon>Actinomycetes</taxon>
        <taxon>Micromonosporales</taxon>
        <taxon>Micromonosporaceae</taxon>
        <taxon>Catenuloplanes</taxon>
    </lineage>
</organism>
<evidence type="ECO:0000259" key="6">
    <source>
        <dbReference type="PROSITE" id="PS50893"/>
    </source>
</evidence>
<keyword evidence="4 7" id="KW-0067">ATP-binding</keyword>
<dbReference type="Gene3D" id="3.40.50.300">
    <property type="entry name" value="P-loop containing nucleotide triphosphate hydrolases"/>
    <property type="match status" value="1"/>
</dbReference>
<keyword evidence="3" id="KW-0547">Nucleotide-binding</keyword>
<evidence type="ECO:0000256" key="4">
    <source>
        <dbReference type="ARBA" id="ARBA00022840"/>
    </source>
</evidence>
<dbReference type="InterPro" id="IPR003593">
    <property type="entry name" value="AAA+_ATPase"/>
</dbReference>
<feature type="domain" description="ABC transporter" evidence="6">
    <location>
        <begin position="3"/>
        <end position="232"/>
    </location>
</feature>
<keyword evidence="8" id="KW-1185">Reference proteome</keyword>
<dbReference type="InterPro" id="IPR027417">
    <property type="entry name" value="P-loop_NTPase"/>
</dbReference>
<comment type="similarity">
    <text evidence="1">Belongs to the ABC transporter superfamily.</text>
</comment>
<evidence type="ECO:0000313" key="8">
    <source>
        <dbReference type="Proteomes" id="UP001183643"/>
    </source>
</evidence>
<comment type="caution">
    <text evidence="7">The sequence shown here is derived from an EMBL/GenBank/DDBJ whole genome shotgun (WGS) entry which is preliminary data.</text>
</comment>
<evidence type="ECO:0000256" key="3">
    <source>
        <dbReference type="ARBA" id="ARBA00022741"/>
    </source>
</evidence>
<name>A0AAE3YKK0_9ACTN</name>
<dbReference type="InterPro" id="IPR052156">
    <property type="entry name" value="BCAA_Transport_ATP-bd_LivF"/>
</dbReference>
<evidence type="ECO:0000256" key="2">
    <source>
        <dbReference type="ARBA" id="ARBA00022448"/>
    </source>
</evidence>
<dbReference type="PANTHER" id="PTHR43820">
    <property type="entry name" value="HIGH-AFFINITY BRANCHED-CHAIN AMINO ACID TRANSPORT ATP-BINDING PROTEIN LIVF"/>
    <property type="match status" value="1"/>
</dbReference>
<dbReference type="Proteomes" id="UP001183643">
    <property type="component" value="Unassembled WGS sequence"/>
</dbReference>
<keyword evidence="2" id="KW-0813">Transport</keyword>
<dbReference type="CDD" id="cd03224">
    <property type="entry name" value="ABC_TM1139_LivF_branched"/>
    <property type="match status" value="1"/>
</dbReference>
<gene>
    <name evidence="7" type="ORF">J2S41_000897</name>
</gene>
<proteinExistence type="inferred from homology"/>
<evidence type="ECO:0000313" key="7">
    <source>
        <dbReference type="EMBL" id="MDR7274119.1"/>
    </source>
</evidence>
<dbReference type="PANTHER" id="PTHR43820:SF5">
    <property type="entry name" value="HIGH-AFFINITY BRANCHED-CHAIN AMINO ACID TRANSPORT ATP-BINDING PROTEIN"/>
    <property type="match status" value="1"/>
</dbReference>
<dbReference type="PROSITE" id="PS50893">
    <property type="entry name" value="ABC_TRANSPORTER_2"/>
    <property type="match status" value="1"/>
</dbReference>
<evidence type="ECO:0000256" key="1">
    <source>
        <dbReference type="ARBA" id="ARBA00005417"/>
    </source>
</evidence>
<sequence length="232" mass="24960">MTLDVSGLDVAYGRAQVLFGVDLHAPAGELTCVMGRNGVGKSTLLKAIMGVLPARAGTITFEGEDISTLKTHQRVRRGLGYVPQGHETFPQLTVAENLQVTLEAAPGGQRSALDEALDLFPALRALLPRRAGFLSGGQQQQLAMARALVTRPRMLLLDEPTEGIQPSIIVEIEEAIARLHTEAGLAILLIEQYLETALRLADRFLILDAGEVVRAGPRAALHDDSLHHLLSV</sequence>
<dbReference type="InterPro" id="IPR017780">
    <property type="entry name" value="ABC_transptr_urea_ATP-bd_UrtE"/>
</dbReference>
<reference evidence="7" key="1">
    <citation type="submission" date="2023-07" db="EMBL/GenBank/DDBJ databases">
        <title>Sequencing the genomes of 1000 actinobacteria strains.</title>
        <authorList>
            <person name="Klenk H.-P."/>
        </authorList>
    </citation>
    <scope>NUCLEOTIDE SEQUENCE</scope>
    <source>
        <strain evidence="7">DSM 44707</strain>
    </source>
</reference>
<dbReference type="InterPro" id="IPR003439">
    <property type="entry name" value="ABC_transporter-like_ATP-bd"/>
</dbReference>
<accession>A0AAE3YKK0</accession>